<evidence type="ECO:0000256" key="1">
    <source>
        <dbReference type="SAM" id="Phobius"/>
    </source>
</evidence>
<dbReference type="InterPro" id="IPR031709">
    <property type="entry name" value="PutAbiC"/>
</dbReference>
<reference evidence="2" key="1">
    <citation type="submission" date="2022-10" db="EMBL/GenBank/DDBJ databases">
        <title>Chryseobacterium sp. nov., a novel bacterial species.</title>
        <authorList>
            <person name="Cao Y."/>
        </authorList>
    </citation>
    <scope>NUCLEOTIDE SEQUENCE</scope>
    <source>
        <strain evidence="2">KC 927</strain>
    </source>
</reference>
<keyword evidence="3" id="KW-1185">Reference proteome</keyword>
<evidence type="ECO:0000313" key="2">
    <source>
        <dbReference type="EMBL" id="MCX8532168.1"/>
    </source>
</evidence>
<comment type="caution">
    <text evidence="2">The sequence shown here is derived from an EMBL/GenBank/DDBJ whole genome shotgun (WGS) entry which is preliminary data.</text>
</comment>
<dbReference type="Pfam" id="PF16872">
    <property type="entry name" value="putAbiC"/>
    <property type="match status" value="1"/>
</dbReference>
<feature type="transmembrane region" description="Helical" evidence="1">
    <location>
        <begin position="48"/>
        <end position="68"/>
    </location>
</feature>
<name>A0ABT3Y1Z3_9FLAO</name>
<feature type="transmembrane region" description="Helical" evidence="1">
    <location>
        <begin position="88"/>
        <end position="109"/>
    </location>
</feature>
<keyword evidence="1" id="KW-1133">Transmembrane helix</keyword>
<protein>
    <submittedName>
        <fullName evidence="2">Phage abortive infection protein</fullName>
    </submittedName>
</protein>
<gene>
    <name evidence="2" type="ORF">OEA66_07370</name>
</gene>
<sequence>MIGVILLLIIVFFFIISFLYNWSGYIFIKKYKPIDNEYNTNLSQNSIFLLLLAILLLISAFIAVVIFSQEWVYKKFVSEKTGFIGDTIGGITNPFINSAAVIVTGLAFYMQYKANKLQIHIFKEQINEAKNQFTVDQSTQRTKNKIEQIETRFYEMLKLHKSNINELYYHGYNKESTGRKVFEDYCNEIKSIYSVVSLHSIYTSDLNEKEKLLITYKIFFYGLENELNKLFTKVLLTKSFTDDLSKYIYRDINTKLSSNGRSFGIGHASEISHIYRHLFLTVKFIASQPESLISYEQKRSYLRILRAQLSNHEQAMLFYNWYSGFGDKWEQNCDSGNRFLTDFRMIHNLYNELLHHEFKLEQIFDLNEKIKTEEDREDDYLFEFQT</sequence>
<dbReference type="EMBL" id="JAOVZV010000005">
    <property type="protein sequence ID" value="MCX8532168.1"/>
    <property type="molecule type" value="Genomic_DNA"/>
</dbReference>
<proteinExistence type="predicted"/>
<dbReference type="Proteomes" id="UP001070176">
    <property type="component" value="Unassembled WGS sequence"/>
</dbReference>
<organism evidence="2 3">
    <name type="scientific">Chryseobacterium luquanense</name>
    <dbReference type="NCBI Taxonomy" id="2983766"/>
    <lineage>
        <taxon>Bacteria</taxon>
        <taxon>Pseudomonadati</taxon>
        <taxon>Bacteroidota</taxon>
        <taxon>Flavobacteriia</taxon>
        <taxon>Flavobacteriales</taxon>
        <taxon>Weeksellaceae</taxon>
        <taxon>Chryseobacterium group</taxon>
        <taxon>Chryseobacterium</taxon>
    </lineage>
</organism>
<keyword evidence="1" id="KW-0812">Transmembrane</keyword>
<dbReference type="RefSeq" id="WP_267280755.1">
    <property type="nucleotide sequence ID" value="NZ_JAOVZV010000005.1"/>
</dbReference>
<evidence type="ECO:0000313" key="3">
    <source>
        <dbReference type="Proteomes" id="UP001070176"/>
    </source>
</evidence>
<accession>A0ABT3Y1Z3</accession>
<feature type="transmembrane region" description="Helical" evidence="1">
    <location>
        <begin position="6"/>
        <end position="28"/>
    </location>
</feature>
<keyword evidence="1" id="KW-0472">Membrane</keyword>